<proteinExistence type="predicted"/>
<dbReference type="Proteomes" id="UP000271241">
    <property type="component" value="Unassembled WGS sequence"/>
</dbReference>
<organism evidence="2 3">
    <name type="scientific">Thamnocephalis sphaerospora</name>
    <dbReference type="NCBI Taxonomy" id="78915"/>
    <lineage>
        <taxon>Eukaryota</taxon>
        <taxon>Fungi</taxon>
        <taxon>Fungi incertae sedis</taxon>
        <taxon>Zoopagomycota</taxon>
        <taxon>Zoopagomycotina</taxon>
        <taxon>Zoopagomycetes</taxon>
        <taxon>Zoopagales</taxon>
        <taxon>Sigmoideomycetaceae</taxon>
        <taxon>Thamnocephalis</taxon>
    </lineage>
</organism>
<feature type="compositionally biased region" description="Low complexity" evidence="1">
    <location>
        <begin position="497"/>
        <end position="506"/>
    </location>
</feature>
<sequence>MSPSCCERRPSNACNAADLRPHATSVGSAVPIPVTTAAAINSPTLFSSPPSLASSVSLSVHSSLESPCNSYHASIAAPLPLRKDASAELCAPSLHSEKSGSNTTFGTPGHGSSKLMARTWSNSSCASYASSCTSSVSMTNAMATLSTSPASRSSGFMDYTLSSSSQQQPQPSQCEELLLSTTMFGVITGVRDGSAAHRRSFTFASSKSSYDRDNASFSGLRTSTLGTHTSRIALRARDAVGQPVFRFIHNADLPVFCRALSRATREVSRCAVRWSPSMSRDGQCAENATAPSSSDPREPRWYWVWCTVRLVDDQIVCVIRRPLQVDDDDDGDACGAKRKAEQRRRRRNTYGGLSGLVLSLFLSDSESEADSEAEDVVSSSPSPALARRTLSGDTCVASETEDGHGDSGKLTTPTITPMARDASGQGTEEESGAAAAISNKSTTNKFARGDARPLSPAALSTAAATATTTISFACATVPTSSDSKRSARLKDKKRTRTSASSTSSSFSRRRHSGASSPPSSLISALANWAGAAIGDAMFGTVSRYTTDLFRRRDDRI</sequence>
<reference evidence="3" key="1">
    <citation type="journal article" date="2018" name="Nat. Microbiol.">
        <title>Leveraging single-cell genomics to expand the fungal tree of life.</title>
        <authorList>
            <person name="Ahrendt S.R."/>
            <person name="Quandt C.A."/>
            <person name="Ciobanu D."/>
            <person name="Clum A."/>
            <person name="Salamov A."/>
            <person name="Andreopoulos B."/>
            <person name="Cheng J.F."/>
            <person name="Woyke T."/>
            <person name="Pelin A."/>
            <person name="Henrissat B."/>
            <person name="Reynolds N.K."/>
            <person name="Benny G.L."/>
            <person name="Smith M.E."/>
            <person name="James T.Y."/>
            <person name="Grigoriev I.V."/>
        </authorList>
    </citation>
    <scope>NUCLEOTIDE SEQUENCE [LARGE SCALE GENOMIC DNA]</scope>
    <source>
        <strain evidence="3">RSA 1356</strain>
    </source>
</reference>
<dbReference type="AlphaFoldDB" id="A0A4V1IX24"/>
<accession>A0A4V1IX24</accession>
<gene>
    <name evidence="2" type="ORF">THASP1DRAFT_28644</name>
</gene>
<name>A0A4V1IX24_9FUNG</name>
<feature type="region of interest" description="Disordered" evidence="1">
    <location>
        <begin position="372"/>
        <end position="450"/>
    </location>
</feature>
<keyword evidence="3" id="KW-1185">Reference proteome</keyword>
<dbReference type="OrthoDB" id="2290043at2759"/>
<protein>
    <submittedName>
        <fullName evidence="2">Uncharacterized protein</fullName>
    </submittedName>
</protein>
<dbReference type="EMBL" id="KZ992504">
    <property type="protein sequence ID" value="RKP09569.1"/>
    <property type="molecule type" value="Genomic_DNA"/>
</dbReference>
<feature type="region of interest" description="Disordered" evidence="1">
    <location>
        <begin position="481"/>
        <end position="520"/>
    </location>
</feature>
<evidence type="ECO:0000313" key="2">
    <source>
        <dbReference type="EMBL" id="RKP09569.1"/>
    </source>
</evidence>
<evidence type="ECO:0000313" key="3">
    <source>
        <dbReference type="Proteomes" id="UP000271241"/>
    </source>
</evidence>
<evidence type="ECO:0000256" key="1">
    <source>
        <dbReference type="SAM" id="MobiDB-lite"/>
    </source>
</evidence>